<keyword evidence="1" id="KW-1133">Transmembrane helix</keyword>
<dbReference type="EMBL" id="JACVVK020000214">
    <property type="protein sequence ID" value="KAK7484164.1"/>
    <property type="molecule type" value="Genomic_DNA"/>
</dbReference>
<proteinExistence type="predicted"/>
<feature type="transmembrane region" description="Helical" evidence="1">
    <location>
        <begin position="63"/>
        <end position="81"/>
    </location>
</feature>
<feature type="transmembrane region" description="Helical" evidence="1">
    <location>
        <begin position="16"/>
        <end position="43"/>
    </location>
</feature>
<dbReference type="AlphaFoldDB" id="A0ABD0KAL2"/>
<sequence length="87" mass="9233">CVAALPRHARTSRPQVLVVLHEAAFLSAVSGPLVYTVAGSSLHSYMLQLVKPPGSADRVPSRWYLLALHCLQSPMCGLLLLRGAGGV</sequence>
<evidence type="ECO:0000313" key="3">
    <source>
        <dbReference type="Proteomes" id="UP001519460"/>
    </source>
</evidence>
<gene>
    <name evidence="2" type="ORF">BaRGS_00024534</name>
</gene>
<keyword evidence="1" id="KW-0472">Membrane</keyword>
<keyword evidence="3" id="KW-1185">Reference proteome</keyword>
<comment type="caution">
    <text evidence="2">The sequence shown here is derived from an EMBL/GenBank/DDBJ whole genome shotgun (WGS) entry which is preliminary data.</text>
</comment>
<evidence type="ECO:0000256" key="1">
    <source>
        <dbReference type="SAM" id="Phobius"/>
    </source>
</evidence>
<reference evidence="2 3" key="1">
    <citation type="journal article" date="2023" name="Sci. Data">
        <title>Genome assembly of the Korean intertidal mud-creeper Batillaria attramentaria.</title>
        <authorList>
            <person name="Patra A.K."/>
            <person name="Ho P.T."/>
            <person name="Jun S."/>
            <person name="Lee S.J."/>
            <person name="Kim Y."/>
            <person name="Won Y.J."/>
        </authorList>
    </citation>
    <scope>NUCLEOTIDE SEQUENCE [LARGE SCALE GENOMIC DNA]</scope>
    <source>
        <strain evidence="2">Wonlab-2016</strain>
    </source>
</reference>
<evidence type="ECO:0000313" key="2">
    <source>
        <dbReference type="EMBL" id="KAK7484164.1"/>
    </source>
</evidence>
<protein>
    <submittedName>
        <fullName evidence="2">Uncharacterized protein</fullName>
    </submittedName>
</protein>
<accession>A0ABD0KAL2</accession>
<feature type="non-terminal residue" evidence="2">
    <location>
        <position position="1"/>
    </location>
</feature>
<dbReference type="Proteomes" id="UP001519460">
    <property type="component" value="Unassembled WGS sequence"/>
</dbReference>
<feature type="non-terminal residue" evidence="2">
    <location>
        <position position="87"/>
    </location>
</feature>
<organism evidence="2 3">
    <name type="scientific">Batillaria attramentaria</name>
    <dbReference type="NCBI Taxonomy" id="370345"/>
    <lineage>
        <taxon>Eukaryota</taxon>
        <taxon>Metazoa</taxon>
        <taxon>Spiralia</taxon>
        <taxon>Lophotrochozoa</taxon>
        <taxon>Mollusca</taxon>
        <taxon>Gastropoda</taxon>
        <taxon>Caenogastropoda</taxon>
        <taxon>Sorbeoconcha</taxon>
        <taxon>Cerithioidea</taxon>
        <taxon>Batillariidae</taxon>
        <taxon>Batillaria</taxon>
    </lineage>
</organism>
<name>A0ABD0KAL2_9CAEN</name>
<keyword evidence="1" id="KW-0812">Transmembrane</keyword>